<evidence type="ECO:0008006" key="3">
    <source>
        <dbReference type="Google" id="ProtNLM"/>
    </source>
</evidence>
<reference evidence="2" key="1">
    <citation type="submission" date="2018-12" db="EMBL/GenBank/DDBJ databases">
        <title>Tengunoibacter tsumagoiensis gen. nov., sp. nov., Dictyobacter kobayashii sp. nov., D. alpinus sp. nov., and D. joshuensis sp. nov. and description of Dictyobacteraceae fam. nov. within the order Ktedonobacterales isolated from Tengu-no-mugimeshi.</title>
        <authorList>
            <person name="Wang C.M."/>
            <person name="Zheng Y."/>
            <person name="Sakai Y."/>
            <person name="Toyoda A."/>
            <person name="Minakuchi Y."/>
            <person name="Abe K."/>
            <person name="Yokota A."/>
            <person name="Yabe S."/>
        </authorList>
    </citation>
    <scope>NUCLEOTIDE SEQUENCE [LARGE SCALE GENOMIC DNA]</scope>
    <source>
        <strain evidence="2">Uno11</strain>
    </source>
</reference>
<dbReference type="Gene3D" id="1.25.10.10">
    <property type="entry name" value="Leucine-rich Repeat Variant"/>
    <property type="match status" value="2"/>
</dbReference>
<gene>
    <name evidence="1" type="ORF">KDK_82010</name>
</gene>
<evidence type="ECO:0000313" key="1">
    <source>
        <dbReference type="EMBL" id="GCE24401.1"/>
    </source>
</evidence>
<dbReference type="Proteomes" id="UP000287188">
    <property type="component" value="Unassembled WGS sequence"/>
</dbReference>
<keyword evidence="2" id="KW-1185">Reference proteome</keyword>
<proteinExistence type="predicted"/>
<comment type="caution">
    <text evidence="1">The sequence shown here is derived from an EMBL/GenBank/DDBJ whole genome shotgun (WGS) entry which is preliminary data.</text>
</comment>
<name>A0A402AZ58_9CHLR</name>
<protein>
    <recommendedName>
        <fullName evidence="3">Leucine rich repeat variant</fullName>
    </recommendedName>
</protein>
<dbReference type="InterPro" id="IPR016024">
    <property type="entry name" value="ARM-type_fold"/>
</dbReference>
<dbReference type="InterPro" id="IPR011989">
    <property type="entry name" value="ARM-like"/>
</dbReference>
<evidence type="ECO:0000313" key="2">
    <source>
        <dbReference type="Proteomes" id="UP000287188"/>
    </source>
</evidence>
<organism evidence="1 2">
    <name type="scientific">Dictyobacter kobayashii</name>
    <dbReference type="NCBI Taxonomy" id="2014872"/>
    <lineage>
        <taxon>Bacteria</taxon>
        <taxon>Bacillati</taxon>
        <taxon>Chloroflexota</taxon>
        <taxon>Ktedonobacteria</taxon>
        <taxon>Ktedonobacterales</taxon>
        <taxon>Dictyobacteraceae</taxon>
        <taxon>Dictyobacter</taxon>
    </lineage>
</organism>
<dbReference type="EMBL" id="BIFS01000002">
    <property type="protein sequence ID" value="GCE24401.1"/>
    <property type="molecule type" value="Genomic_DNA"/>
</dbReference>
<sequence length="636" mass="71113">MINEEPPSSFAAEAADMETDPARLADLARYPMLAPLVAENPSTRTETLMNLYALDIPNVRRGIARNPGAPMDLLFKLAREYPADFLQNPLLPMLNLTQPNFAKSIPAHAWIGILRCEEIPSFWFKVIKADNYFQRFNAKTWEIMQMHVAMAGEAPDGWREVAGMALKKYQKNMPKASPLSHNEEFALFILFVLLFPLATPMVKARWDWNTRASANIRDNIQLALAAGVPIDRGGLKVLARKPDVSLQVAVARHAMTPTRILAHLSKYGSPAVRGAVAGNPQTPGQNIARLLTDAHAMVRRRAVTHPAVGRQDFGYLQYDEDATVRAAIAGRHGLDASIYTRLSCDAAYQVRRALARNVQVSQEILRLLAHDGEPEVRAAAASNPRLPLDLLAGLSRDDAEIVRAGLGSNARLSSDSAEQFLHDQSLMVRKALAANPRTPIALLDALLHTEEMTIWQGLVRHPRLEPAQLIYLAEHGDIAVRSAVAAHKRTPLEVLERLARENRRELWQGLVTNPHTPLPILKRAIETEDYKIWFSVMNHPAMMQSRGQPFVELLQKKLRPLLIENTLPAWFRKAVLQYYTSLPVAIVEIFAESPSWEERYLVARYPYATAAVLETLAHDGNRYVRAAARVALRNAR</sequence>
<dbReference type="AlphaFoldDB" id="A0A402AZ58"/>
<dbReference type="OrthoDB" id="138019at2"/>
<dbReference type="SUPFAM" id="SSF48371">
    <property type="entry name" value="ARM repeat"/>
    <property type="match status" value="1"/>
</dbReference>
<accession>A0A402AZ58</accession>
<dbReference type="RefSeq" id="WP_126557614.1">
    <property type="nucleotide sequence ID" value="NZ_BIFS01000002.1"/>
</dbReference>